<protein>
    <submittedName>
        <fullName evidence="9">Methyl-accepting chemotaxis protein</fullName>
    </submittedName>
</protein>
<dbReference type="PANTHER" id="PTHR43531:SF11">
    <property type="entry name" value="METHYL-ACCEPTING CHEMOTAXIS PROTEIN 3"/>
    <property type="match status" value="1"/>
</dbReference>
<gene>
    <name evidence="9" type="primary">mcpA</name>
    <name evidence="9" type="ORF">GCM10011390_15860</name>
</gene>
<feature type="domain" description="Methyl-accepting transducer" evidence="5">
    <location>
        <begin position="301"/>
        <end position="530"/>
    </location>
</feature>
<dbReference type="PROSITE" id="PS50113">
    <property type="entry name" value="PAC"/>
    <property type="match status" value="2"/>
</dbReference>
<evidence type="ECO:0000256" key="4">
    <source>
        <dbReference type="PROSITE-ProRule" id="PRU00284"/>
    </source>
</evidence>
<evidence type="ECO:0000256" key="3">
    <source>
        <dbReference type="ARBA" id="ARBA00029447"/>
    </source>
</evidence>
<dbReference type="RefSeq" id="WP_188907683.1">
    <property type="nucleotide sequence ID" value="NZ_BMIQ01000002.1"/>
</dbReference>
<dbReference type="NCBIfam" id="TIGR00229">
    <property type="entry name" value="sensory_box"/>
    <property type="match status" value="2"/>
</dbReference>
<comment type="caution">
    <text evidence="9">The sequence shown here is derived from an EMBL/GenBank/DDBJ whole genome shotgun (WGS) entry which is preliminary data.</text>
</comment>
<evidence type="ECO:0000259" key="7">
    <source>
        <dbReference type="PROSITE" id="PS50113"/>
    </source>
</evidence>
<dbReference type="InterPro" id="IPR000014">
    <property type="entry name" value="PAS"/>
</dbReference>
<sequence>MFDLLSTDSRQILAALDLSMATIEFDMDGKILSANKNFCDLMEYAPAEIVGQHHRIFVDPEEARSPAYTAFWDKLRRGEFECSEFKRIGKNGKEVFIRGNYNPIRNGRGRVVKVVKFCNDITETKRSQVRNAALMDAVNRAQAVIEFKIDGTIVAANANFLGALGYTAEEVAGRHHRMFVETAYANSADYEAFWAKLRSGQFVADEFKRIGKGGREVFIQASYNPIFDFDGNVDRVVKFASDVTPRVHAVQRLGQALDALAHGDLASRIEERFIPALDPIRMNFNASVETLQNAMRTVEQNARMIETGTDQIRAASDDLAGRTEQQAAAVEETSAALAEMTEGVRRSSRRAEEAGDLVARTKTEAQQSGNIVTQAVAAMGKIEASSGKIGNIIGVIDEIAFQTNLLALNAGVEAARAGEAGKGFAVVAQEVRGLAQRSAEAAKKIKDLISTSSAQVEEGVELVGKAGSALGGIVEKVAEINSHVEAIVEAARMQASGLGEINVAVGTLDKGTQQNAAMVEESSAACNELFQEVSTLNALLAKFQLGGPGHGTRPGDRRMAGSPARDLQARVAGAF</sequence>
<reference evidence="9" key="2">
    <citation type="submission" date="2020-09" db="EMBL/GenBank/DDBJ databases">
        <authorList>
            <person name="Sun Q."/>
            <person name="Zhou Y."/>
        </authorList>
    </citation>
    <scope>NUCLEOTIDE SEQUENCE</scope>
    <source>
        <strain evidence="9">CGMCC 1.15367</strain>
    </source>
</reference>
<feature type="domain" description="PAC" evidence="7">
    <location>
        <begin position="203"/>
        <end position="255"/>
    </location>
</feature>
<keyword evidence="10" id="KW-1185">Reference proteome</keyword>
<dbReference type="CDD" id="cd11386">
    <property type="entry name" value="MCP_signal"/>
    <property type="match status" value="1"/>
</dbReference>
<evidence type="ECO:0000256" key="1">
    <source>
        <dbReference type="ARBA" id="ARBA00004370"/>
    </source>
</evidence>
<dbReference type="PRINTS" id="PR00260">
    <property type="entry name" value="CHEMTRNSDUCR"/>
</dbReference>
<dbReference type="InterPro" id="IPR035965">
    <property type="entry name" value="PAS-like_dom_sf"/>
</dbReference>
<accession>A0A917E305</accession>
<evidence type="ECO:0000313" key="10">
    <source>
        <dbReference type="Proteomes" id="UP000644699"/>
    </source>
</evidence>
<dbReference type="InterPro" id="IPR000700">
    <property type="entry name" value="PAS-assoc_C"/>
</dbReference>
<dbReference type="Pfam" id="PF08447">
    <property type="entry name" value="PAS_3"/>
    <property type="match status" value="1"/>
</dbReference>
<comment type="similarity">
    <text evidence="3">Belongs to the methyl-accepting chemotaxis (MCP) protein family.</text>
</comment>
<dbReference type="InterPro" id="IPR001610">
    <property type="entry name" value="PAC"/>
</dbReference>
<dbReference type="InterPro" id="IPR013656">
    <property type="entry name" value="PAS_4"/>
</dbReference>
<dbReference type="SMART" id="SM00283">
    <property type="entry name" value="MA"/>
    <property type="match status" value="1"/>
</dbReference>
<dbReference type="Pfam" id="PF08448">
    <property type="entry name" value="PAS_4"/>
    <property type="match status" value="1"/>
</dbReference>
<keyword evidence="2" id="KW-0145">Chemotaxis</keyword>
<dbReference type="PANTHER" id="PTHR43531">
    <property type="entry name" value="PROTEIN ICFG"/>
    <property type="match status" value="1"/>
</dbReference>
<dbReference type="SUPFAM" id="SSF55785">
    <property type="entry name" value="PYP-like sensor domain (PAS domain)"/>
    <property type="match status" value="2"/>
</dbReference>
<reference evidence="9" key="1">
    <citation type="journal article" date="2014" name="Int. J. Syst. Evol. Microbiol.">
        <title>Complete genome sequence of Corynebacterium casei LMG S-19264T (=DSM 44701T), isolated from a smear-ripened cheese.</title>
        <authorList>
            <consortium name="US DOE Joint Genome Institute (JGI-PGF)"/>
            <person name="Walter F."/>
            <person name="Albersmeier A."/>
            <person name="Kalinowski J."/>
            <person name="Ruckert C."/>
        </authorList>
    </citation>
    <scope>NUCLEOTIDE SEQUENCE</scope>
    <source>
        <strain evidence="9">CGMCC 1.15367</strain>
    </source>
</reference>
<dbReference type="Proteomes" id="UP000644699">
    <property type="component" value="Unassembled WGS sequence"/>
</dbReference>
<dbReference type="FunFam" id="1.10.287.950:FF:000001">
    <property type="entry name" value="Methyl-accepting chemotaxis sensory transducer"/>
    <property type="match status" value="1"/>
</dbReference>
<dbReference type="PROSITE" id="PS50112">
    <property type="entry name" value="PAS"/>
    <property type="match status" value="2"/>
</dbReference>
<dbReference type="SMART" id="SM00091">
    <property type="entry name" value="PAS"/>
    <property type="match status" value="2"/>
</dbReference>
<dbReference type="Gene3D" id="3.30.450.20">
    <property type="entry name" value="PAS domain"/>
    <property type="match status" value="2"/>
</dbReference>
<keyword evidence="4" id="KW-0807">Transducer</keyword>
<evidence type="ECO:0000256" key="2">
    <source>
        <dbReference type="ARBA" id="ARBA00022500"/>
    </source>
</evidence>
<dbReference type="CDD" id="cd00130">
    <property type="entry name" value="PAS"/>
    <property type="match status" value="2"/>
</dbReference>
<evidence type="ECO:0000259" key="5">
    <source>
        <dbReference type="PROSITE" id="PS50111"/>
    </source>
</evidence>
<dbReference type="PROSITE" id="PS50885">
    <property type="entry name" value="HAMP"/>
    <property type="match status" value="1"/>
</dbReference>
<evidence type="ECO:0000259" key="8">
    <source>
        <dbReference type="PROSITE" id="PS50885"/>
    </source>
</evidence>
<dbReference type="InterPro" id="IPR013655">
    <property type="entry name" value="PAS_fold_3"/>
</dbReference>
<dbReference type="SUPFAM" id="SSF58104">
    <property type="entry name" value="Methyl-accepting chemotaxis protein (MCP) signaling domain"/>
    <property type="match status" value="1"/>
</dbReference>
<dbReference type="GO" id="GO:0004888">
    <property type="term" value="F:transmembrane signaling receptor activity"/>
    <property type="evidence" value="ECO:0007669"/>
    <property type="project" value="InterPro"/>
</dbReference>
<dbReference type="InterPro" id="IPR051310">
    <property type="entry name" value="MCP_chemotaxis"/>
</dbReference>
<feature type="domain" description="PAC" evidence="7">
    <location>
        <begin position="81"/>
        <end position="133"/>
    </location>
</feature>
<proteinExistence type="inferred from homology"/>
<dbReference type="EMBL" id="BMIQ01000002">
    <property type="protein sequence ID" value="GGD97910.1"/>
    <property type="molecule type" value="Genomic_DNA"/>
</dbReference>
<dbReference type="GO" id="GO:0016020">
    <property type="term" value="C:membrane"/>
    <property type="evidence" value="ECO:0007669"/>
    <property type="project" value="UniProtKB-SubCell"/>
</dbReference>
<dbReference type="GO" id="GO:0006935">
    <property type="term" value="P:chemotaxis"/>
    <property type="evidence" value="ECO:0007669"/>
    <property type="project" value="UniProtKB-KW"/>
</dbReference>
<dbReference type="InterPro" id="IPR003660">
    <property type="entry name" value="HAMP_dom"/>
</dbReference>
<dbReference type="AlphaFoldDB" id="A0A917E305"/>
<organism evidence="9 10">
    <name type="scientific">Aureimonas endophytica</name>
    <dbReference type="NCBI Taxonomy" id="2027858"/>
    <lineage>
        <taxon>Bacteria</taxon>
        <taxon>Pseudomonadati</taxon>
        <taxon>Pseudomonadota</taxon>
        <taxon>Alphaproteobacteria</taxon>
        <taxon>Hyphomicrobiales</taxon>
        <taxon>Aurantimonadaceae</taxon>
        <taxon>Aureimonas</taxon>
    </lineage>
</organism>
<evidence type="ECO:0000259" key="6">
    <source>
        <dbReference type="PROSITE" id="PS50112"/>
    </source>
</evidence>
<feature type="domain" description="PAS" evidence="6">
    <location>
        <begin position="127"/>
        <end position="174"/>
    </location>
</feature>
<dbReference type="SMART" id="SM00086">
    <property type="entry name" value="PAC"/>
    <property type="match status" value="2"/>
</dbReference>
<dbReference type="GO" id="GO:0007165">
    <property type="term" value="P:signal transduction"/>
    <property type="evidence" value="ECO:0007669"/>
    <property type="project" value="UniProtKB-KW"/>
</dbReference>
<feature type="domain" description="PAS" evidence="6">
    <location>
        <begin position="8"/>
        <end position="62"/>
    </location>
</feature>
<feature type="domain" description="HAMP" evidence="8">
    <location>
        <begin position="244"/>
        <end position="296"/>
    </location>
</feature>
<evidence type="ECO:0000313" key="9">
    <source>
        <dbReference type="EMBL" id="GGD97910.1"/>
    </source>
</evidence>
<dbReference type="PROSITE" id="PS50111">
    <property type="entry name" value="CHEMOTAXIS_TRANSDUC_2"/>
    <property type="match status" value="1"/>
</dbReference>
<comment type="subcellular location">
    <subcellularLocation>
        <location evidence="1">Membrane</location>
    </subcellularLocation>
</comment>
<dbReference type="Gene3D" id="1.10.287.950">
    <property type="entry name" value="Methyl-accepting chemotaxis protein"/>
    <property type="match status" value="1"/>
</dbReference>
<dbReference type="InterPro" id="IPR004090">
    <property type="entry name" value="Chemotax_Me-accpt_rcpt"/>
</dbReference>
<dbReference type="Pfam" id="PF00015">
    <property type="entry name" value="MCPsignal"/>
    <property type="match status" value="1"/>
</dbReference>
<dbReference type="InterPro" id="IPR004089">
    <property type="entry name" value="MCPsignal_dom"/>
</dbReference>
<name>A0A917E305_9HYPH</name>